<keyword evidence="4" id="KW-1185">Reference proteome</keyword>
<sequence>MEFRPISRKNFNDFRRIYQQGIATGMATFETETPSFEKWDASRKPFGRIALYDHGEMLGWATLSPVSDRCVYRGVAEVSVYVSSENRGKKYGELLLKELIRISEDNEIWTLNAAMMRENTASLKLHEKCGFRVVGYREKIGRLNGIWRDNILMERRSKIIGIKS</sequence>
<dbReference type="Pfam" id="PF00583">
    <property type="entry name" value="Acetyltransf_1"/>
    <property type="match status" value="1"/>
</dbReference>
<dbReference type="Proteomes" id="UP000186230">
    <property type="component" value="Chromosome"/>
</dbReference>
<dbReference type="OrthoDB" id="9799096at2"/>
<dbReference type="RefSeq" id="WP_083643643.1">
    <property type="nucleotide sequence ID" value="NZ_AMRU01000002.1"/>
</dbReference>
<organism evidence="3 4">
    <name type="scientific">Christiangramia flava JLT2011</name>
    <dbReference type="NCBI Taxonomy" id="1229726"/>
    <lineage>
        <taxon>Bacteria</taxon>
        <taxon>Pseudomonadati</taxon>
        <taxon>Bacteroidota</taxon>
        <taxon>Flavobacteriia</taxon>
        <taxon>Flavobacteriales</taxon>
        <taxon>Flavobacteriaceae</taxon>
        <taxon>Christiangramia</taxon>
    </lineage>
</organism>
<dbReference type="Gene3D" id="3.40.630.30">
    <property type="match status" value="1"/>
</dbReference>
<proteinExistence type="predicted"/>
<dbReference type="PROSITE" id="PS51186">
    <property type="entry name" value="GNAT"/>
    <property type="match status" value="1"/>
</dbReference>
<accession>A0A1L7I3X2</accession>
<dbReference type="GO" id="GO:0016747">
    <property type="term" value="F:acyltransferase activity, transferring groups other than amino-acyl groups"/>
    <property type="evidence" value="ECO:0007669"/>
    <property type="project" value="InterPro"/>
</dbReference>
<dbReference type="KEGG" id="gfl:GRFL_1078"/>
<dbReference type="PANTHER" id="PTHR43072">
    <property type="entry name" value="N-ACETYLTRANSFERASE"/>
    <property type="match status" value="1"/>
</dbReference>
<dbReference type="AlphaFoldDB" id="A0A1L7I3X2"/>
<evidence type="ECO:0000313" key="4">
    <source>
        <dbReference type="Proteomes" id="UP000186230"/>
    </source>
</evidence>
<dbReference type="EMBL" id="CP016359">
    <property type="protein sequence ID" value="APU67802.1"/>
    <property type="molecule type" value="Genomic_DNA"/>
</dbReference>
<evidence type="ECO:0000256" key="2">
    <source>
        <dbReference type="ARBA" id="ARBA00023315"/>
    </source>
</evidence>
<reference evidence="3 4" key="1">
    <citation type="submission" date="2016-07" db="EMBL/GenBank/DDBJ databases">
        <title>Multi-omics approach to identify versatile polysaccharide utilization systems of a marine flavobacterium Gramella flava.</title>
        <authorList>
            <person name="Tang K."/>
        </authorList>
    </citation>
    <scope>NUCLEOTIDE SEQUENCE [LARGE SCALE GENOMIC DNA]</scope>
    <source>
        <strain evidence="3 4">JLT2011</strain>
    </source>
</reference>
<evidence type="ECO:0000313" key="3">
    <source>
        <dbReference type="EMBL" id="APU67802.1"/>
    </source>
</evidence>
<protein>
    <submittedName>
        <fullName evidence="3">Phosphinothricin N-acetyltransferase</fullName>
    </submittedName>
</protein>
<dbReference type="CDD" id="cd04301">
    <property type="entry name" value="NAT_SF"/>
    <property type="match status" value="1"/>
</dbReference>
<dbReference type="SUPFAM" id="SSF55729">
    <property type="entry name" value="Acyl-CoA N-acyltransferases (Nat)"/>
    <property type="match status" value="1"/>
</dbReference>
<keyword evidence="1 3" id="KW-0808">Transferase</keyword>
<dbReference type="STRING" id="1229726.GRFL_1078"/>
<dbReference type="InterPro" id="IPR000182">
    <property type="entry name" value="GNAT_dom"/>
</dbReference>
<evidence type="ECO:0000256" key="1">
    <source>
        <dbReference type="ARBA" id="ARBA00022679"/>
    </source>
</evidence>
<name>A0A1L7I3X2_9FLAO</name>
<dbReference type="InterPro" id="IPR016181">
    <property type="entry name" value="Acyl_CoA_acyltransferase"/>
</dbReference>
<keyword evidence="2" id="KW-0012">Acyltransferase</keyword>
<dbReference type="PANTHER" id="PTHR43072:SF23">
    <property type="entry name" value="UPF0039 PROTEIN C11D3.02C"/>
    <property type="match status" value="1"/>
</dbReference>
<gene>
    <name evidence="3" type="ORF">GRFL_1078</name>
</gene>